<accession>A0A2R2Y3E8</accession>
<sequence length="176" mass="19802">MTIVSLYFLMLRLSKAIRRTNHLDLIFVKEALINYYNETVTGIEKIRIDFRCSMEKFLVNRSASASSCAVLKALVTHLINKMSDEDIRLIIGDLIIITDSSISALEEAKSLRVAHDLWHSKGKYYYSGSSGSDIAKVRYLLIGESRGKNGVHALTLACEQREGQGNVIQYLLPSLF</sequence>
<evidence type="ECO:0000313" key="1">
    <source>
        <dbReference type="EMBL" id="ATG84344.1"/>
    </source>
</evidence>
<name>A0A2R2Y3E8_9CLOS</name>
<dbReference type="EMBL" id="KY073323">
    <property type="protein sequence ID" value="ATG84344.1"/>
    <property type="molecule type" value="Genomic_RNA"/>
</dbReference>
<proteinExistence type="predicted"/>
<gene>
    <name evidence="1" type="primary">ORF9</name>
</gene>
<protein>
    <submittedName>
        <fullName evidence="1">19.8 kDa protein</fullName>
    </submittedName>
</protein>
<reference evidence="1" key="1">
    <citation type="submission" date="2016-10" db="EMBL/GenBank/DDBJ databases">
        <title>Deep sequencing analysis of viruses infecting grapevines: Discovery of two new groups of novel genetic variants of grapevine leafroll-associated virus 3.</title>
        <authorList>
            <person name="Xiao H."/>
            <person name="Meng B."/>
        </authorList>
    </citation>
    <scope>NUCLEOTIDE SEQUENCE</scope>
    <source>
        <strain evidence="1">8415A</strain>
    </source>
</reference>
<organism evidence="1">
    <name type="scientific">Grapevine leafroll-associated virus 3</name>
    <dbReference type="NCBI Taxonomy" id="55951"/>
    <lineage>
        <taxon>Viruses</taxon>
        <taxon>Riboviria</taxon>
        <taxon>Orthornavirae</taxon>
        <taxon>Kitrinoviricota</taxon>
        <taxon>Alsuviricetes</taxon>
        <taxon>Martellivirales</taxon>
        <taxon>Closteroviridae</taxon>
        <taxon>Ampelovirus</taxon>
        <taxon>Ampelovirus trivitis</taxon>
    </lineage>
</organism>